<dbReference type="Proteomes" id="UP000234323">
    <property type="component" value="Unassembled WGS sequence"/>
</dbReference>
<keyword evidence="3" id="KW-1185">Reference proteome</keyword>
<accession>A0A2I1HE40</accession>
<reference evidence="2 3" key="1">
    <citation type="submission" date="2015-10" db="EMBL/GenBank/DDBJ databases">
        <title>Genome analyses suggest a sexual origin of heterokaryosis in a supposedly ancient asexual fungus.</title>
        <authorList>
            <person name="Ropars J."/>
            <person name="Sedzielewska K."/>
            <person name="Noel J."/>
            <person name="Charron P."/>
            <person name="Farinelli L."/>
            <person name="Marton T."/>
            <person name="Kruger M."/>
            <person name="Pelin A."/>
            <person name="Brachmann A."/>
            <person name="Corradi N."/>
        </authorList>
    </citation>
    <scope>NUCLEOTIDE SEQUENCE [LARGE SCALE GENOMIC DNA]</scope>
    <source>
        <strain evidence="2 3">A4</strain>
    </source>
</reference>
<organism evidence="2 3">
    <name type="scientific">Rhizophagus irregularis</name>
    <dbReference type="NCBI Taxonomy" id="588596"/>
    <lineage>
        <taxon>Eukaryota</taxon>
        <taxon>Fungi</taxon>
        <taxon>Fungi incertae sedis</taxon>
        <taxon>Mucoromycota</taxon>
        <taxon>Glomeromycotina</taxon>
        <taxon>Glomeromycetes</taxon>
        <taxon>Glomerales</taxon>
        <taxon>Glomeraceae</taxon>
        <taxon>Rhizophagus</taxon>
    </lineage>
</organism>
<evidence type="ECO:0000313" key="2">
    <source>
        <dbReference type="EMBL" id="PKY57139.1"/>
    </source>
</evidence>
<sequence length="117" mass="13828">MKLNEIRNKNIQGKEAQEETQKRNPKKKSKKPEEETRKEIQKKHNETQEEIQGRSPRKNPAKIEETQMKNETGKGYSLSDKQITDKQKNNQKQNMIRRKWKNVSEIKSGTLRKIIGV</sequence>
<dbReference type="EMBL" id="LLXI01002443">
    <property type="protein sequence ID" value="PKY57139.1"/>
    <property type="molecule type" value="Genomic_DNA"/>
</dbReference>
<name>A0A2I1HE40_9GLOM</name>
<dbReference type="AlphaFoldDB" id="A0A2I1HE40"/>
<evidence type="ECO:0000256" key="1">
    <source>
        <dbReference type="SAM" id="MobiDB-lite"/>
    </source>
</evidence>
<evidence type="ECO:0000313" key="3">
    <source>
        <dbReference type="Proteomes" id="UP000234323"/>
    </source>
</evidence>
<proteinExistence type="predicted"/>
<protein>
    <submittedName>
        <fullName evidence="2">Uncharacterized protein</fullName>
    </submittedName>
</protein>
<comment type="caution">
    <text evidence="2">The sequence shown here is derived from an EMBL/GenBank/DDBJ whole genome shotgun (WGS) entry which is preliminary data.</text>
</comment>
<feature type="compositionally biased region" description="Basic and acidic residues" evidence="1">
    <location>
        <begin position="31"/>
        <end position="47"/>
    </location>
</feature>
<gene>
    <name evidence="2" type="ORF">RhiirA4_428757</name>
</gene>
<feature type="compositionally biased region" description="Basic and acidic residues" evidence="1">
    <location>
        <begin position="61"/>
        <end position="72"/>
    </location>
</feature>
<feature type="region of interest" description="Disordered" evidence="1">
    <location>
        <begin position="1"/>
        <end position="93"/>
    </location>
</feature>